<dbReference type="RefSeq" id="WP_183601284.1">
    <property type="nucleotide sequence ID" value="NZ_JACHXK010000007.1"/>
</dbReference>
<evidence type="ECO:0000313" key="10">
    <source>
        <dbReference type="EMBL" id="MBB3111406.1"/>
    </source>
</evidence>
<proteinExistence type="inferred from homology"/>
<accession>A0A7W5B010</accession>
<dbReference type="GO" id="GO:0005886">
    <property type="term" value="C:plasma membrane"/>
    <property type="evidence" value="ECO:0007669"/>
    <property type="project" value="UniProtKB-SubCell"/>
</dbReference>
<dbReference type="GO" id="GO:0007165">
    <property type="term" value="P:signal transduction"/>
    <property type="evidence" value="ECO:0007669"/>
    <property type="project" value="UniProtKB-KW"/>
</dbReference>
<evidence type="ECO:0000256" key="3">
    <source>
        <dbReference type="ARBA" id="ARBA00023136"/>
    </source>
</evidence>
<dbReference type="Gene3D" id="1.10.287.950">
    <property type="entry name" value="Methyl-accepting chemotaxis protein"/>
    <property type="match status" value="1"/>
</dbReference>
<dbReference type="InterPro" id="IPR003660">
    <property type="entry name" value="HAMP_dom"/>
</dbReference>
<feature type="transmembrane region" description="Helical" evidence="7">
    <location>
        <begin position="12"/>
        <end position="32"/>
    </location>
</feature>
<evidence type="ECO:0000256" key="2">
    <source>
        <dbReference type="ARBA" id="ARBA00022475"/>
    </source>
</evidence>
<keyword evidence="2" id="KW-1003">Cell membrane</keyword>
<dbReference type="Gene3D" id="3.30.450.20">
    <property type="entry name" value="PAS domain"/>
    <property type="match status" value="2"/>
</dbReference>
<feature type="transmembrane region" description="Helical" evidence="7">
    <location>
        <begin position="322"/>
        <end position="344"/>
    </location>
</feature>
<dbReference type="Pfam" id="PF00015">
    <property type="entry name" value="MCPsignal"/>
    <property type="match status" value="1"/>
</dbReference>
<gene>
    <name evidence="10" type="ORF">FHS18_003474</name>
</gene>
<dbReference type="Gene3D" id="6.10.340.10">
    <property type="match status" value="1"/>
</dbReference>
<keyword evidence="3 7" id="KW-0472">Membrane</keyword>
<dbReference type="CDD" id="cd11386">
    <property type="entry name" value="MCP_signal"/>
    <property type="match status" value="1"/>
</dbReference>
<sequence length="699" mass="75529">MIRWFKNRSVNVKFITLSSLILFVAFSALIFWNLDKLNKLSHVNGVLEARQAGQAYSDRNKQEIQKLVADLNGMLGNVQDQLTHGDQDRERFKRQMGDILSRNNSISAMFTVWEPNGYDDDASYSENPAYAATKGRLAALVVRGEDGKTMEIPFAQFEQDAAYLETKKTLKPTVMEPHNISDDPAKPSMITTISIPVLDAQNKLLGVIGGAIMLDKLQKEAEQERPLGGYVKLLTGNGTFIANPQFPDLIGKAFGNSEETKAVFAAVQQGDYEHESVDAGGTPTLSVFVPVPVIDEYVWYVQTEIPMSTILADYNSSRLTSLIISFSALILLGLGIWFLSRLIIVNNMKRMGAALKALSEGDFTREIEVRSSDEFGKMANYLNDATATLREMLKQTSDIGGTVRTMSGELLSSAEQTSTAAESISHLMDGMTGGMTSQSGEAEKASQMMGEMAAGVRRIAESTSAMTHSAEDVINQTGHGDKLVQSAIAQMNMVYTSMGASGETMKRLGERSQEIEGFIGLIAQISAQTNILALNASIEAARAGEQGKGFSVVATEIRRLAEQTKDAAAQVQAGIGEIASESKQALQVLSSTVGEVEKGVNDVTESGQLFAAIMTEMRQVLTQSQEVSAAVEQMSAGTDQVAGAVMAVSDIAKHSTGDAMNVAAASEEQLATMQQITASATHLQALIEDLMGRMERFKL</sequence>
<evidence type="ECO:0000256" key="5">
    <source>
        <dbReference type="ARBA" id="ARBA00029447"/>
    </source>
</evidence>
<dbReference type="CDD" id="cd12913">
    <property type="entry name" value="PDC1_MCP_like"/>
    <property type="match status" value="1"/>
</dbReference>
<keyword evidence="7" id="KW-0812">Transmembrane</keyword>
<dbReference type="Proteomes" id="UP000570361">
    <property type="component" value="Unassembled WGS sequence"/>
</dbReference>
<keyword evidence="11" id="KW-1185">Reference proteome</keyword>
<keyword evidence="4 6" id="KW-0807">Transducer</keyword>
<dbReference type="PROSITE" id="PS50885">
    <property type="entry name" value="HAMP"/>
    <property type="match status" value="1"/>
</dbReference>
<reference evidence="10 11" key="1">
    <citation type="submission" date="2020-08" db="EMBL/GenBank/DDBJ databases">
        <title>Genomic Encyclopedia of Type Strains, Phase III (KMG-III): the genomes of soil and plant-associated and newly described type strains.</title>
        <authorList>
            <person name="Whitman W."/>
        </authorList>
    </citation>
    <scope>NUCLEOTIDE SEQUENCE [LARGE SCALE GENOMIC DNA]</scope>
    <source>
        <strain evidence="10 11">CECT 5862</strain>
    </source>
</reference>
<dbReference type="SUPFAM" id="SSF58104">
    <property type="entry name" value="Methyl-accepting chemotaxis protein (MCP) signaling domain"/>
    <property type="match status" value="1"/>
</dbReference>
<feature type="domain" description="HAMP" evidence="9">
    <location>
        <begin position="342"/>
        <end position="394"/>
    </location>
</feature>
<feature type="domain" description="Methyl-accepting transducer" evidence="8">
    <location>
        <begin position="413"/>
        <end position="649"/>
    </location>
</feature>
<dbReference type="SMART" id="SM00283">
    <property type="entry name" value="MA"/>
    <property type="match status" value="1"/>
</dbReference>
<dbReference type="PROSITE" id="PS50111">
    <property type="entry name" value="CHEMOTAXIS_TRANSDUC_2"/>
    <property type="match status" value="1"/>
</dbReference>
<comment type="similarity">
    <text evidence="5">Belongs to the methyl-accepting chemotaxis (MCP) protein family.</text>
</comment>
<dbReference type="PANTHER" id="PTHR32089:SF112">
    <property type="entry name" value="LYSOZYME-LIKE PROTEIN-RELATED"/>
    <property type="match status" value="1"/>
</dbReference>
<dbReference type="SMART" id="SM00304">
    <property type="entry name" value="HAMP"/>
    <property type="match status" value="1"/>
</dbReference>
<dbReference type="PANTHER" id="PTHR32089">
    <property type="entry name" value="METHYL-ACCEPTING CHEMOTAXIS PROTEIN MCPB"/>
    <property type="match status" value="1"/>
</dbReference>
<name>A0A7W5B010_9BACL</name>
<evidence type="ECO:0000256" key="1">
    <source>
        <dbReference type="ARBA" id="ARBA00004236"/>
    </source>
</evidence>
<protein>
    <submittedName>
        <fullName evidence="10">Methyl-accepting chemotaxis protein</fullName>
    </submittedName>
</protein>
<organism evidence="10 11">
    <name type="scientific">Paenibacillus phyllosphaerae</name>
    <dbReference type="NCBI Taxonomy" id="274593"/>
    <lineage>
        <taxon>Bacteria</taxon>
        <taxon>Bacillati</taxon>
        <taxon>Bacillota</taxon>
        <taxon>Bacilli</taxon>
        <taxon>Bacillales</taxon>
        <taxon>Paenibacillaceae</taxon>
        <taxon>Paenibacillus</taxon>
    </lineage>
</organism>
<comment type="subcellular location">
    <subcellularLocation>
        <location evidence="1">Cell membrane</location>
    </subcellularLocation>
</comment>
<evidence type="ECO:0000259" key="8">
    <source>
        <dbReference type="PROSITE" id="PS50111"/>
    </source>
</evidence>
<dbReference type="InterPro" id="IPR004089">
    <property type="entry name" value="MCPsignal_dom"/>
</dbReference>
<keyword evidence="7" id="KW-1133">Transmembrane helix</keyword>
<evidence type="ECO:0000256" key="7">
    <source>
        <dbReference type="SAM" id="Phobius"/>
    </source>
</evidence>
<evidence type="ECO:0000256" key="6">
    <source>
        <dbReference type="PROSITE-ProRule" id="PRU00284"/>
    </source>
</evidence>
<evidence type="ECO:0000256" key="4">
    <source>
        <dbReference type="ARBA" id="ARBA00023224"/>
    </source>
</evidence>
<evidence type="ECO:0000313" key="11">
    <source>
        <dbReference type="Proteomes" id="UP000570361"/>
    </source>
</evidence>
<dbReference type="CDD" id="cd06225">
    <property type="entry name" value="HAMP"/>
    <property type="match status" value="1"/>
</dbReference>
<comment type="caution">
    <text evidence="10">The sequence shown here is derived from an EMBL/GenBank/DDBJ whole genome shotgun (WGS) entry which is preliminary data.</text>
</comment>
<evidence type="ECO:0000259" key="9">
    <source>
        <dbReference type="PROSITE" id="PS50885"/>
    </source>
</evidence>
<dbReference type="Pfam" id="PF00672">
    <property type="entry name" value="HAMP"/>
    <property type="match status" value="1"/>
</dbReference>
<dbReference type="EMBL" id="JACHXK010000007">
    <property type="protein sequence ID" value="MBB3111406.1"/>
    <property type="molecule type" value="Genomic_DNA"/>
</dbReference>
<dbReference type="AlphaFoldDB" id="A0A7W5B010"/>